<feature type="domain" description="N-sulphoglucosamine sulphohydrolase C-terminal" evidence="4">
    <location>
        <begin position="299"/>
        <end position="347"/>
    </location>
</feature>
<dbReference type="Gene3D" id="3.40.720.10">
    <property type="entry name" value="Alkaline Phosphatase, subunit A"/>
    <property type="match status" value="1"/>
</dbReference>
<dbReference type="PANTHER" id="PTHR43108:SF6">
    <property type="entry name" value="N-SULPHOGLUCOSAMINE SULPHOHYDROLASE"/>
    <property type="match status" value="1"/>
</dbReference>
<accession>A0A7F5RIU9</accession>
<dbReference type="KEGG" id="apln:108737232"/>
<evidence type="ECO:0000313" key="6">
    <source>
        <dbReference type="RefSeq" id="XP_025835901.1"/>
    </source>
</evidence>
<dbReference type="InterPro" id="IPR032506">
    <property type="entry name" value="SGSH_C"/>
</dbReference>
<comment type="similarity">
    <text evidence="2">Belongs to the sulfatase family.</text>
</comment>
<evidence type="ECO:0000259" key="4">
    <source>
        <dbReference type="Pfam" id="PF16347"/>
    </source>
</evidence>
<gene>
    <name evidence="6" type="primary">LOC108737232</name>
</gene>
<name>A0A7F5RIU9_AGRPL</name>
<evidence type="ECO:0000256" key="1">
    <source>
        <dbReference type="ARBA" id="ARBA00001913"/>
    </source>
</evidence>
<dbReference type="GeneID" id="108737232"/>
<dbReference type="FunCoup" id="A0A7F5RIU9">
    <property type="interactions" value="136"/>
</dbReference>
<proteinExistence type="inferred from homology"/>
<dbReference type="InterPro" id="IPR017850">
    <property type="entry name" value="Alkaline_phosphatase_core_sf"/>
</dbReference>
<evidence type="ECO:0000313" key="5">
    <source>
        <dbReference type="Proteomes" id="UP000192223"/>
    </source>
</evidence>
<dbReference type="AlphaFoldDB" id="A0A7F5RIU9"/>
<comment type="cofactor">
    <cofactor evidence="1">
        <name>Ca(2+)</name>
        <dbReference type="ChEBI" id="CHEBI:29108"/>
    </cofactor>
</comment>
<dbReference type="RefSeq" id="XP_025835901.1">
    <property type="nucleotide sequence ID" value="XM_025980116.1"/>
</dbReference>
<dbReference type="GO" id="GO:0006027">
    <property type="term" value="P:glycosaminoglycan catabolic process"/>
    <property type="evidence" value="ECO:0007669"/>
    <property type="project" value="TreeGrafter"/>
</dbReference>
<dbReference type="OrthoDB" id="10012954at2759"/>
<dbReference type="Proteomes" id="UP000192223">
    <property type="component" value="Unplaced"/>
</dbReference>
<dbReference type="GO" id="GO:0016250">
    <property type="term" value="F:N-sulfoglucosamine sulfohydrolase activity"/>
    <property type="evidence" value="ECO:0007669"/>
    <property type="project" value="TreeGrafter"/>
</dbReference>
<sequence length="382" mass="44322">MCFDTKSIYSFDFERTEEKYPILQVGRNITFIKDQVREFLNNITEPFFLYVAFHDPHRCGHTNPQYGEFCEKFGTGEPGMGYIPDWQPILYQPDEIELPYFLPNTLEAKQDVAAQYSTISRLDQGVGLVLKELELSGHLNDTLIIYSSDNGIPFPNGRTNLYDSGLAEPMFISSPLHSERQNKVTYSLASLLDIVPTLLDWYAIPKGRRGKAKNKLTGKSLLPLLIKEPENKSSEAVFASHNLHEVTMYYPMRAIRTQKLKLIHNINYYAPFPIDQDLYLSPTFQYILNKTRAKEGVNWFKTLNTYYNRPEWELYDLRHDPAELNNLYGNSKYKSEFDELQTKLFDWQLQTNDPWLCAPHSVFEEKGAFKNNPQCMTLDNAS</sequence>
<dbReference type="PANTHER" id="PTHR43108">
    <property type="entry name" value="N-ACETYLGLUCOSAMINE-6-SULFATASE FAMILY MEMBER"/>
    <property type="match status" value="1"/>
</dbReference>
<reference evidence="6" key="1">
    <citation type="submission" date="2025-08" db="UniProtKB">
        <authorList>
            <consortium name="RefSeq"/>
        </authorList>
    </citation>
    <scope>IDENTIFICATION</scope>
    <source>
        <tissue evidence="6">Entire body</tissue>
    </source>
</reference>
<keyword evidence="5" id="KW-1185">Reference proteome</keyword>
<dbReference type="InterPro" id="IPR000917">
    <property type="entry name" value="Sulfatase_N"/>
</dbReference>
<feature type="domain" description="Sulfatase N-terminal" evidence="3">
    <location>
        <begin position="32"/>
        <end position="201"/>
    </location>
</feature>
<dbReference type="GO" id="GO:0030200">
    <property type="term" value="P:heparan sulfate proteoglycan catabolic process"/>
    <property type="evidence" value="ECO:0007669"/>
    <property type="project" value="TreeGrafter"/>
</dbReference>
<evidence type="ECO:0000256" key="2">
    <source>
        <dbReference type="ARBA" id="ARBA00008779"/>
    </source>
</evidence>
<dbReference type="InParanoid" id="A0A7F5RIU9"/>
<protein>
    <submittedName>
        <fullName evidence="6">N-sulphoglucosamine sulphohydrolase</fullName>
    </submittedName>
</protein>
<dbReference type="Pfam" id="PF00884">
    <property type="entry name" value="Sulfatase"/>
    <property type="match status" value="1"/>
</dbReference>
<evidence type="ECO:0000259" key="3">
    <source>
        <dbReference type="Pfam" id="PF00884"/>
    </source>
</evidence>
<dbReference type="SUPFAM" id="SSF53649">
    <property type="entry name" value="Alkaline phosphatase-like"/>
    <property type="match status" value="1"/>
</dbReference>
<organism evidence="5 6">
    <name type="scientific">Agrilus planipennis</name>
    <name type="common">Emerald ash borer</name>
    <name type="synonym">Agrilus marcopoli</name>
    <dbReference type="NCBI Taxonomy" id="224129"/>
    <lineage>
        <taxon>Eukaryota</taxon>
        <taxon>Metazoa</taxon>
        <taxon>Ecdysozoa</taxon>
        <taxon>Arthropoda</taxon>
        <taxon>Hexapoda</taxon>
        <taxon>Insecta</taxon>
        <taxon>Pterygota</taxon>
        <taxon>Neoptera</taxon>
        <taxon>Endopterygota</taxon>
        <taxon>Coleoptera</taxon>
        <taxon>Polyphaga</taxon>
        <taxon>Elateriformia</taxon>
        <taxon>Buprestoidea</taxon>
        <taxon>Buprestidae</taxon>
        <taxon>Agrilinae</taxon>
        <taxon>Agrilus</taxon>
    </lineage>
</organism>
<dbReference type="Pfam" id="PF16347">
    <property type="entry name" value="SGSH_C"/>
    <property type="match status" value="1"/>
</dbReference>